<comment type="subcellular location">
    <subcellularLocation>
        <location evidence="8">Cell inner membrane</location>
        <topology evidence="8">Single-pass type II membrane protein</topology>
    </subcellularLocation>
    <subcellularLocation>
        <location evidence="1">Cell membrane</location>
        <topology evidence="1">Single-pass type II membrane protein</topology>
    </subcellularLocation>
    <text evidence="8">Localizes to the division septum where it forms a ring structure.</text>
</comment>
<dbReference type="OrthoDB" id="5298556at2"/>
<evidence type="ECO:0000256" key="1">
    <source>
        <dbReference type="ARBA" id="ARBA00004401"/>
    </source>
</evidence>
<evidence type="ECO:0000256" key="6">
    <source>
        <dbReference type="ARBA" id="ARBA00023136"/>
    </source>
</evidence>
<dbReference type="PANTHER" id="PTHR37479:SF1">
    <property type="entry name" value="CELL DIVISION PROTEIN FTSL"/>
    <property type="match status" value="1"/>
</dbReference>
<evidence type="ECO:0000256" key="7">
    <source>
        <dbReference type="ARBA" id="ARBA00023306"/>
    </source>
</evidence>
<dbReference type="PANTHER" id="PTHR37479">
    <property type="entry name" value="CELL DIVISION PROTEIN FTSL"/>
    <property type="match status" value="1"/>
</dbReference>
<reference evidence="10 11" key="1">
    <citation type="submission" date="2019-07" db="EMBL/GenBank/DDBJ databases">
        <title>Genomic Encyclopedia of Type Strains, Phase I: the one thousand microbial genomes (KMG-I) project.</title>
        <authorList>
            <person name="Kyrpides N."/>
        </authorList>
    </citation>
    <scope>NUCLEOTIDE SEQUENCE [LARGE SCALE GENOMIC DNA]</scope>
    <source>
        <strain evidence="10 11">DSM 375</strain>
    </source>
</reference>
<evidence type="ECO:0000256" key="9">
    <source>
        <dbReference type="NCBIfam" id="TIGR02209"/>
    </source>
</evidence>
<dbReference type="Pfam" id="PF04999">
    <property type="entry name" value="FtsL"/>
    <property type="match status" value="1"/>
</dbReference>
<dbReference type="HAMAP" id="MF_00910">
    <property type="entry name" value="FtsL"/>
    <property type="match status" value="1"/>
</dbReference>
<keyword evidence="8" id="KW-0997">Cell inner membrane</keyword>
<evidence type="ECO:0000256" key="2">
    <source>
        <dbReference type="ARBA" id="ARBA00022475"/>
    </source>
</evidence>
<evidence type="ECO:0000256" key="4">
    <source>
        <dbReference type="ARBA" id="ARBA00022692"/>
    </source>
</evidence>
<sequence length="96" mass="10811">MKGIKQGLPGGTWLLLILFVSVLISSMAVSYVAHWNRQLLSELFQQLSVRDKTQAEWGRLVLEQSTWTAHGRIETLATEQLNMHVPSAVDIKLVQP</sequence>
<comment type="function">
    <text evidence="8">Essential cell division protein. May link together the upstream cell division proteins, which are predominantly cytoplasmic, with the downstream cell division proteins, which are predominantly periplasmic.</text>
</comment>
<keyword evidence="11" id="KW-1185">Reference proteome</keyword>
<dbReference type="RefSeq" id="WP_144570194.1">
    <property type="nucleotide sequence ID" value="NZ_VLKG01000001.1"/>
</dbReference>
<feature type="transmembrane region" description="Helical" evidence="8">
    <location>
        <begin position="12"/>
        <end position="33"/>
    </location>
</feature>
<keyword evidence="2 8" id="KW-1003">Cell membrane</keyword>
<dbReference type="GO" id="GO:0043093">
    <property type="term" value="P:FtsZ-dependent cytokinesis"/>
    <property type="evidence" value="ECO:0007669"/>
    <property type="project" value="UniProtKB-UniRule"/>
</dbReference>
<comment type="similarity">
    <text evidence="8">Belongs to the FtsL family.</text>
</comment>
<keyword evidence="6 8" id="KW-0472">Membrane</keyword>
<keyword evidence="5 8" id="KW-1133">Transmembrane helix</keyword>
<dbReference type="AlphaFoldDB" id="A0A562J2M2"/>
<dbReference type="Proteomes" id="UP000319627">
    <property type="component" value="Unassembled WGS sequence"/>
</dbReference>
<name>A0A562J2M2_9GAMM</name>
<keyword evidence="4 8" id="KW-0812">Transmembrane</keyword>
<evidence type="ECO:0000313" key="11">
    <source>
        <dbReference type="Proteomes" id="UP000319627"/>
    </source>
</evidence>
<proteinExistence type="inferred from homology"/>
<gene>
    <name evidence="8" type="primary">ftsL</name>
    <name evidence="10" type="ORF">LX59_00448</name>
</gene>
<accession>A0A562J2M2</accession>
<comment type="caution">
    <text evidence="10">The sequence shown here is derived from an EMBL/GenBank/DDBJ whole genome shotgun (WGS) entry which is preliminary data.</text>
</comment>
<dbReference type="EMBL" id="VLKG01000001">
    <property type="protein sequence ID" value="TWH77531.1"/>
    <property type="molecule type" value="Genomic_DNA"/>
</dbReference>
<keyword evidence="7 8" id="KW-0131">Cell cycle</keyword>
<protein>
    <recommendedName>
        <fullName evidence="8 9">Cell division protein FtsL</fullName>
    </recommendedName>
</protein>
<evidence type="ECO:0000256" key="8">
    <source>
        <dbReference type="HAMAP-Rule" id="MF_00910"/>
    </source>
</evidence>
<dbReference type="GO" id="GO:0032153">
    <property type="term" value="C:cell division site"/>
    <property type="evidence" value="ECO:0007669"/>
    <property type="project" value="UniProtKB-UniRule"/>
</dbReference>
<keyword evidence="3 8" id="KW-0132">Cell division</keyword>
<dbReference type="GO" id="GO:0005886">
    <property type="term" value="C:plasma membrane"/>
    <property type="evidence" value="ECO:0007669"/>
    <property type="project" value="UniProtKB-SubCell"/>
</dbReference>
<evidence type="ECO:0000256" key="3">
    <source>
        <dbReference type="ARBA" id="ARBA00022618"/>
    </source>
</evidence>
<dbReference type="InterPro" id="IPR011922">
    <property type="entry name" value="Cell_div_FtsL"/>
</dbReference>
<evidence type="ECO:0000256" key="5">
    <source>
        <dbReference type="ARBA" id="ARBA00022989"/>
    </source>
</evidence>
<organism evidence="10 11">
    <name type="scientific">Azomonas agilis</name>
    <dbReference type="NCBI Taxonomy" id="116849"/>
    <lineage>
        <taxon>Bacteria</taxon>
        <taxon>Pseudomonadati</taxon>
        <taxon>Pseudomonadota</taxon>
        <taxon>Gammaproteobacteria</taxon>
        <taxon>Pseudomonadales</taxon>
        <taxon>Pseudomonadaceae</taxon>
        <taxon>Azomonas</taxon>
    </lineage>
</organism>
<evidence type="ECO:0000313" key="10">
    <source>
        <dbReference type="EMBL" id="TWH77531.1"/>
    </source>
</evidence>
<dbReference type="NCBIfam" id="TIGR02209">
    <property type="entry name" value="ftsL_broad"/>
    <property type="match status" value="1"/>
</dbReference>
<comment type="subunit">
    <text evidence="8">Part of a complex composed of FtsB, FtsL and FtsQ.</text>
</comment>